<reference evidence="6 7" key="1">
    <citation type="journal article" date="2019" name="Int. J. Syst. Evol. Microbiol.">
        <title>The Global Catalogue of Microorganisms (GCM) 10K type strain sequencing project: providing services to taxonomists for standard genome sequencing and annotation.</title>
        <authorList>
            <consortium name="The Broad Institute Genomics Platform"/>
            <consortium name="The Broad Institute Genome Sequencing Center for Infectious Disease"/>
            <person name="Wu L."/>
            <person name="Ma J."/>
        </authorList>
    </citation>
    <scope>NUCLEOTIDE SEQUENCE [LARGE SCALE GENOMIC DNA]</scope>
    <source>
        <strain evidence="6 7">JCM 15577</strain>
    </source>
</reference>
<dbReference type="Proteomes" id="UP001501690">
    <property type="component" value="Unassembled WGS sequence"/>
</dbReference>
<dbReference type="Gene3D" id="3.40.1190.20">
    <property type="match status" value="1"/>
</dbReference>
<dbReference type="SUPFAM" id="SSF53613">
    <property type="entry name" value="Ribokinase-like"/>
    <property type="match status" value="1"/>
</dbReference>
<dbReference type="PANTHER" id="PTHR43320">
    <property type="entry name" value="SUGAR KINASE"/>
    <property type="match status" value="1"/>
</dbReference>
<comment type="similarity">
    <text evidence="1 4">Belongs to the carbohydrate kinase PfkB family.</text>
</comment>
<dbReference type="EMBL" id="BAAAPL010000002">
    <property type="protein sequence ID" value="GAA1702951.1"/>
    <property type="molecule type" value="Genomic_DNA"/>
</dbReference>
<evidence type="ECO:0000256" key="4">
    <source>
        <dbReference type="RuleBase" id="RU003704"/>
    </source>
</evidence>
<evidence type="ECO:0000256" key="3">
    <source>
        <dbReference type="ARBA" id="ARBA00022777"/>
    </source>
</evidence>
<dbReference type="PANTHER" id="PTHR43320:SF2">
    <property type="entry name" value="2-DEHYDRO-3-DEOXYGLUCONOKINASE_2-DEHYDRO-3-DEOXYGALACTONOKINASE"/>
    <property type="match status" value="1"/>
</dbReference>
<dbReference type="CDD" id="cd01166">
    <property type="entry name" value="KdgK"/>
    <property type="match status" value="1"/>
</dbReference>
<dbReference type="PROSITE" id="PS00584">
    <property type="entry name" value="PFKB_KINASES_2"/>
    <property type="match status" value="1"/>
</dbReference>
<evidence type="ECO:0000256" key="1">
    <source>
        <dbReference type="ARBA" id="ARBA00010688"/>
    </source>
</evidence>
<dbReference type="InterPro" id="IPR002139">
    <property type="entry name" value="Ribo/fructo_kinase"/>
</dbReference>
<proteinExistence type="inferred from homology"/>
<dbReference type="InterPro" id="IPR002173">
    <property type="entry name" value="Carboh/pur_kinase_PfkB_CS"/>
</dbReference>
<dbReference type="InterPro" id="IPR011611">
    <property type="entry name" value="PfkB_dom"/>
</dbReference>
<accession>A0ABN2IDH9</accession>
<dbReference type="InterPro" id="IPR052700">
    <property type="entry name" value="Carb_kinase_PfkB-like"/>
</dbReference>
<evidence type="ECO:0000259" key="5">
    <source>
        <dbReference type="Pfam" id="PF00294"/>
    </source>
</evidence>
<evidence type="ECO:0000256" key="2">
    <source>
        <dbReference type="ARBA" id="ARBA00022679"/>
    </source>
</evidence>
<comment type="caution">
    <text evidence="6">The sequence shown here is derived from an EMBL/GenBank/DDBJ whole genome shotgun (WGS) entry which is preliminary data.</text>
</comment>
<sequence length="312" mass="32321">MPGLLTLGETMGLFRAERPGSLAHTDEFRLGIGGAESNVAIGVARLGGSSRWLGRVGADGLGDRIRRELRAEGVDARVIEDGEAATGLMIKSRPVPALAKVDYLRAGSAGSRLRPEDLMPDLFDGIGVLHVTGITPALSASAAETVFAAITAARARGIRVSFDVNHRAALWSAEEAAPVYQEIAALSDVVFAGEDEAALLADARSMPERARALSHGGRDIVIKRGEHGAYAVVGGIEIVVPAVPVAPVDTVGAGDAFVAGFLVEALAGLDASAALQTAVRAGAFACLGLGDWESLPHRRDLDLLDAADPVIR</sequence>
<organism evidence="6 7">
    <name type="scientific">Microbacterium sediminicola</name>
    <dbReference type="NCBI Taxonomy" id="415210"/>
    <lineage>
        <taxon>Bacteria</taxon>
        <taxon>Bacillati</taxon>
        <taxon>Actinomycetota</taxon>
        <taxon>Actinomycetes</taxon>
        <taxon>Micrococcales</taxon>
        <taxon>Microbacteriaceae</taxon>
        <taxon>Microbacterium</taxon>
    </lineage>
</organism>
<gene>
    <name evidence="6" type="ORF">GCM10009808_21110</name>
</gene>
<keyword evidence="7" id="KW-1185">Reference proteome</keyword>
<feature type="domain" description="Carbohydrate kinase PfkB" evidence="5">
    <location>
        <begin position="5"/>
        <end position="296"/>
    </location>
</feature>
<dbReference type="Pfam" id="PF00294">
    <property type="entry name" value="PfkB"/>
    <property type="match status" value="1"/>
</dbReference>
<keyword evidence="3 4" id="KW-0418">Kinase</keyword>
<dbReference type="GO" id="GO:0016301">
    <property type="term" value="F:kinase activity"/>
    <property type="evidence" value="ECO:0007669"/>
    <property type="project" value="UniProtKB-KW"/>
</dbReference>
<dbReference type="PRINTS" id="PR00990">
    <property type="entry name" value="RIBOKINASE"/>
</dbReference>
<protein>
    <submittedName>
        <fullName evidence="6">Sugar kinase</fullName>
    </submittedName>
</protein>
<evidence type="ECO:0000313" key="7">
    <source>
        <dbReference type="Proteomes" id="UP001501690"/>
    </source>
</evidence>
<dbReference type="InterPro" id="IPR029056">
    <property type="entry name" value="Ribokinase-like"/>
</dbReference>
<evidence type="ECO:0000313" key="6">
    <source>
        <dbReference type="EMBL" id="GAA1702951.1"/>
    </source>
</evidence>
<keyword evidence="2 4" id="KW-0808">Transferase</keyword>
<name>A0ABN2IDH9_9MICO</name>